<gene>
    <name evidence="1" type="ORF">GMDG_08111</name>
</gene>
<name>L8G1Y1_PSED2</name>
<evidence type="ECO:0000313" key="2">
    <source>
        <dbReference type="Proteomes" id="UP000011064"/>
    </source>
</evidence>
<proteinExistence type="predicted"/>
<sequence>MIFLIPSFRTVAHLISLHCERRILTALDLRTALDMPTTKYIRNLADATERLNTRNFLQQREAENLRSIIQTRRTQNKSKRAILKGQYHNSTEELRAQVLEAEEATRQKVTKVRATGANRALTEPIEEGNVGDDLEEELDYIIVEY</sequence>
<keyword evidence="2" id="KW-1185">Reference proteome</keyword>
<reference evidence="2" key="1">
    <citation type="submission" date="2010-09" db="EMBL/GenBank/DDBJ databases">
        <title>The genome sequence of Geomyces destructans 20631-21.</title>
        <authorList>
            <consortium name="The Broad Institute Genome Sequencing Platform"/>
            <person name="Cuomo C.A."/>
            <person name="Blehert D.S."/>
            <person name="Lorch J.M."/>
            <person name="Young S.K."/>
            <person name="Zeng Q."/>
            <person name="Gargeya S."/>
            <person name="Fitzgerald M."/>
            <person name="Haas B."/>
            <person name="Abouelleil A."/>
            <person name="Alvarado L."/>
            <person name="Arachchi H.M."/>
            <person name="Berlin A."/>
            <person name="Brown A."/>
            <person name="Chapman S.B."/>
            <person name="Chen Z."/>
            <person name="Dunbar C."/>
            <person name="Freedman E."/>
            <person name="Gearin G."/>
            <person name="Gellesch M."/>
            <person name="Goldberg J."/>
            <person name="Griggs A."/>
            <person name="Gujja S."/>
            <person name="Heiman D."/>
            <person name="Howarth C."/>
            <person name="Larson L."/>
            <person name="Lui A."/>
            <person name="MacDonald P.J.P."/>
            <person name="Montmayeur A."/>
            <person name="Murphy C."/>
            <person name="Neiman D."/>
            <person name="Pearson M."/>
            <person name="Priest M."/>
            <person name="Roberts A."/>
            <person name="Saif S."/>
            <person name="Shea T."/>
            <person name="Shenoy N."/>
            <person name="Sisk P."/>
            <person name="Stolte C."/>
            <person name="Sykes S."/>
            <person name="Wortman J."/>
            <person name="Nusbaum C."/>
            <person name="Birren B."/>
        </authorList>
    </citation>
    <scope>NUCLEOTIDE SEQUENCE [LARGE SCALE GENOMIC DNA]</scope>
    <source>
        <strain evidence="2">ATCC MYA-4855 / 20631-21</strain>
    </source>
</reference>
<protein>
    <submittedName>
        <fullName evidence="1">Uncharacterized protein</fullName>
    </submittedName>
</protein>
<dbReference type="AlphaFoldDB" id="L8G1Y1"/>
<evidence type="ECO:0000313" key="1">
    <source>
        <dbReference type="EMBL" id="ELR06819.1"/>
    </source>
</evidence>
<dbReference type="EMBL" id="GL573468">
    <property type="protein sequence ID" value="ELR06819.1"/>
    <property type="molecule type" value="Genomic_DNA"/>
</dbReference>
<dbReference type="VEuPathDB" id="FungiDB:GMDG_08111"/>
<organism evidence="1 2">
    <name type="scientific">Pseudogymnoascus destructans (strain ATCC MYA-4855 / 20631-21)</name>
    <name type="common">Bat white-nose syndrome fungus</name>
    <name type="synonym">Geomyces destructans</name>
    <dbReference type="NCBI Taxonomy" id="658429"/>
    <lineage>
        <taxon>Eukaryota</taxon>
        <taxon>Fungi</taxon>
        <taxon>Dikarya</taxon>
        <taxon>Ascomycota</taxon>
        <taxon>Pezizomycotina</taxon>
        <taxon>Leotiomycetes</taxon>
        <taxon>Thelebolales</taxon>
        <taxon>Thelebolaceae</taxon>
        <taxon>Pseudogymnoascus</taxon>
    </lineage>
</organism>
<dbReference type="InParanoid" id="L8G1Y1"/>
<dbReference type="STRING" id="658429.L8G1Y1"/>
<accession>L8G1Y1</accession>
<dbReference type="OrthoDB" id="3442229at2759"/>
<dbReference type="HOGENOM" id="CLU_013929_5_2_1"/>
<dbReference type="Proteomes" id="UP000011064">
    <property type="component" value="Unassembled WGS sequence"/>
</dbReference>